<comment type="caution">
    <text evidence="7">The sequence shown here is derived from an EMBL/GenBank/DDBJ whole genome shotgun (WGS) entry which is preliminary data.</text>
</comment>
<dbReference type="PROSITE" id="PS51650">
    <property type="entry name" value="C2_DOCK"/>
    <property type="match status" value="1"/>
</dbReference>
<keyword evidence="1" id="KW-0344">Guanine-nucleotide releasing factor</keyword>
<keyword evidence="3" id="KW-0175">Coiled coil</keyword>
<evidence type="ECO:0000256" key="1">
    <source>
        <dbReference type="ARBA" id="ARBA00022658"/>
    </source>
</evidence>
<feature type="region of interest" description="Disordered" evidence="4">
    <location>
        <begin position="1876"/>
        <end position="1895"/>
    </location>
</feature>
<sequence>MAKKALFTIDSRINLKTVYLIIKIKKILEGNLIDINDRYNNPDKQKLETNKKCQIKKSKDEELIRDTCKRLSNYRQPLAYAAFPLFEDKNLISNKSSFYFLENEEEDPKLNQSAASGIAKPEEITKNSEGENSQENSNGNMSSIKNKENIIQKLNKYSREFSIDTFVRISDSKLLDEDICSQIINEKNKKQKYIPNLSLNISLTKIEDNTLISKRIDTSLFPITKVEKVENKSTNSKLENLRESCESIEMNKSDENMNSREDQEPVVEIQEFLPDKLQILSTFSTFVNNIYVYPRFINLTKSELKGRNIACKVMMFDSTNEAEPLNTVYCKTKDRQFTNFGMTSICYHRREAFFNDEIKFVIPNSADFSKLHIQFIFYHVACKKSLKKENENPDNIIGYTYLKLFDDDLTLKTDGDYNLPISTDISKIDYLNKVDEIKWADKQKALFTVRIKTLTNIHTTDTNLGKYFINYDNYINNKTKENTEKLIESYKEISNSSKSNLLNYFTVIINEYFDILCSEEASMDLKKEGFIAINSVIQCVMTENQKMEFKRFGNQTLAYVNKKFQISSKWKLPIYIEILNIWDEILKNKSDSHPVCSGFFFEIIVKSIVQAIQNSNKEFGEMNYKKSINNKFYDSLQNVIPNISEEVKKQNNSNKDLNYNLAYFLMDCLSFTDKKIIFNLIKDHCKTLSTNDTHKKYQIEMKFDFLRIVCSHEFFVPLNLPFASYNYTKFEKISTIKKVFWERHYLVGLLLHEVFKSLKCKDILMNSVNIKALNTLMYVLFKHSFDDRYQDKQSQERIALMYFPLIIMSIDYLQGQNQELNNSKNNLSKNSDHNSNNINNEIERDKSIIEDTLKKDKSINNNEYNITDTNDSIVKKSNTYNTINSIDNTEDEKNRLLGISLLYILQNVNESVRMNWIKNETLTRYRGFILTLKFLIEIFHYKGSDEIFKKFISLNNSKQQQSAKQSIERRYNTNNLSNFESDSERLRSGYNSRRFKTEKGYKASSTIIGSIKSQKYQYSRSYIKTTKDSKLQELSEIIGELTKSKESFFNNVFLKMEGYLAGEVVLIILNIAEDIMCDISQSTSPIELEPLYTLFSLYTFMFEKSHSQRTLLNMFISLKIFINRFRYQIFIEKTPYCSQLCDIGLQYSCSSLPIVRQYCAGFLYLCLKLNYIEIRRNKIKMIESLKEKDKIKKNKRSSFFAFGLFKKSIIDEQTDTIPNITVTTVSESNLISTTINQPPPFITQESAPKMSTLKQYQDIRKQSFISLKHTSSLSSAKKLPNIPDSNHCSQLEMEDSNNAIGNFNRTKIQMMVALSKLDLDDNKNIKKSLATIKQYNTKDPYKSKIDNTNQNFIPKEIEEQIDELMDRLYCITRDLVEIKKYKDDTEMKVDYIHRVAIGFTAPDLRISFMERLKNIHIDTKYVAEAAYCSLYTSKIIFNQLVRNNLITYDEIIPENIWEKCFNHMNNPDDTDTIEDYSSNYINEQGFINSIKETCELLSKAQLYEVCDYLYKLIIPLYKNRKDYTELTNIYTDLQNIYKNIDQGEQSGKRIFGTYYRIGFYGKKFNEINGNEYIYRELGVTPLSEMYLKLNNLYKAKLNDNFKIIQDSNKVDVSKLDPSINYIQITHVEPYFDDEELTTRQTSYEKANGLNKFIYQTPYTNDGKAHGSVSTQCKRKTILYTYEYFPNVTRRLLVDKSKTNEFDLTPLQVSIEEISERCKKFQSVIFSPIPNMKGLQMVLQGSVRIQVNSGPLEIANSFLPPEKAVDYPEDEIQKLKYIFKEFLVFCQMALKLNKNMIGSDQAKYQEDLEEGFENLKNQLHKYLFVDDDNDNCILDEDIIQSESDIDKDNKYLFDSMKEATKDINLFFSKKLELKENEQKAPGVDTNSHIPSTTLIA</sequence>
<dbReference type="EMBL" id="MCOG01000110">
    <property type="protein sequence ID" value="ORY45829.1"/>
    <property type="molecule type" value="Genomic_DNA"/>
</dbReference>
<dbReference type="InterPro" id="IPR046773">
    <property type="entry name" value="DOCKER_Lobe_C"/>
</dbReference>
<evidence type="ECO:0000256" key="2">
    <source>
        <dbReference type="PROSITE-ProRule" id="PRU00983"/>
    </source>
</evidence>
<reference evidence="7 8" key="1">
    <citation type="submission" date="2016-08" db="EMBL/GenBank/DDBJ databases">
        <title>A Parts List for Fungal Cellulosomes Revealed by Comparative Genomics.</title>
        <authorList>
            <consortium name="DOE Joint Genome Institute"/>
            <person name="Haitjema C.H."/>
            <person name="Gilmore S.P."/>
            <person name="Henske J.K."/>
            <person name="Solomon K.V."/>
            <person name="De Groot R."/>
            <person name="Kuo A."/>
            <person name="Mondo S.J."/>
            <person name="Salamov A.A."/>
            <person name="Labutti K."/>
            <person name="Zhao Z."/>
            <person name="Chiniquy J."/>
            <person name="Barry K."/>
            <person name="Brewer H.M."/>
            <person name="Purvine S.O."/>
            <person name="Wright A.T."/>
            <person name="Boxma B."/>
            <person name="Van Alen T."/>
            <person name="Hackstein J.H."/>
            <person name="Baker S.E."/>
            <person name="Grigoriev I.V."/>
            <person name="O'Malley M.A."/>
        </authorList>
    </citation>
    <scope>NUCLEOTIDE SEQUENCE [LARGE SCALE GENOMIC DNA]</scope>
    <source>
        <strain evidence="7 8">G1</strain>
    </source>
</reference>
<proteinExistence type="inferred from homology"/>
<dbReference type="STRING" id="1754190.A0A1Y2CFM3"/>
<dbReference type="InterPro" id="IPR046769">
    <property type="entry name" value="DOCKER_Lobe_A"/>
</dbReference>
<evidence type="ECO:0000256" key="4">
    <source>
        <dbReference type="SAM" id="MobiDB-lite"/>
    </source>
</evidence>
<dbReference type="OrthoDB" id="2134735at2759"/>
<dbReference type="GO" id="GO:0005085">
    <property type="term" value="F:guanyl-nucleotide exchange factor activity"/>
    <property type="evidence" value="ECO:0007669"/>
    <property type="project" value="UniProtKB-KW"/>
</dbReference>
<dbReference type="InterPro" id="IPR027357">
    <property type="entry name" value="DOCKER_dom"/>
</dbReference>
<feature type="compositionally biased region" description="Polar residues" evidence="4">
    <location>
        <begin position="1883"/>
        <end position="1895"/>
    </location>
</feature>
<feature type="domain" description="DOCKER" evidence="6">
    <location>
        <begin position="1396"/>
        <end position="1827"/>
    </location>
</feature>
<dbReference type="Pfam" id="PF14429">
    <property type="entry name" value="DOCK-C2"/>
    <property type="match status" value="1"/>
</dbReference>
<evidence type="ECO:0000259" key="5">
    <source>
        <dbReference type="PROSITE" id="PS51650"/>
    </source>
</evidence>
<dbReference type="Gene3D" id="2.60.40.150">
    <property type="entry name" value="C2 domain"/>
    <property type="match status" value="1"/>
</dbReference>
<name>A0A1Y2CFM3_9FUNG</name>
<evidence type="ECO:0008006" key="9">
    <source>
        <dbReference type="Google" id="ProtNLM"/>
    </source>
</evidence>
<feature type="compositionally biased region" description="Low complexity" evidence="4">
    <location>
        <begin position="130"/>
        <end position="143"/>
    </location>
</feature>
<accession>A0A1Y2CFM3</accession>
<evidence type="ECO:0000259" key="6">
    <source>
        <dbReference type="PROSITE" id="PS51651"/>
    </source>
</evidence>
<protein>
    <recommendedName>
        <fullName evidence="9">C2 DOCK-type domain-containing protein</fullName>
    </recommendedName>
</protein>
<feature type="compositionally biased region" description="Basic and acidic residues" evidence="4">
    <location>
        <begin position="120"/>
        <end position="129"/>
    </location>
</feature>
<dbReference type="Gene3D" id="1.20.58.740">
    <property type="match status" value="1"/>
</dbReference>
<dbReference type="InterPro" id="IPR026791">
    <property type="entry name" value="DOCK"/>
</dbReference>
<dbReference type="PANTHER" id="PTHR23317">
    <property type="entry name" value="DEDICATOR OF CYTOKINESIS DOCK"/>
    <property type="match status" value="1"/>
</dbReference>
<evidence type="ECO:0000313" key="8">
    <source>
        <dbReference type="Proteomes" id="UP000193920"/>
    </source>
</evidence>
<dbReference type="InterPro" id="IPR043162">
    <property type="entry name" value="DOCK_C_lobe_C"/>
</dbReference>
<evidence type="ECO:0000256" key="3">
    <source>
        <dbReference type="SAM" id="Coils"/>
    </source>
</evidence>
<dbReference type="Proteomes" id="UP000193920">
    <property type="component" value="Unassembled WGS sequence"/>
</dbReference>
<dbReference type="Gene3D" id="1.25.40.410">
    <property type="match status" value="1"/>
</dbReference>
<dbReference type="Pfam" id="PF20421">
    <property type="entry name" value="DHR-2_Lobe_C"/>
    <property type="match status" value="1"/>
</dbReference>
<dbReference type="GO" id="GO:0007264">
    <property type="term" value="P:small GTPase-mediated signal transduction"/>
    <property type="evidence" value="ECO:0007669"/>
    <property type="project" value="InterPro"/>
</dbReference>
<feature type="domain" description="C2 DOCK-type" evidence="5">
    <location>
        <begin position="287"/>
        <end position="454"/>
    </location>
</feature>
<comment type="similarity">
    <text evidence="2">Belongs to the DOCK family.</text>
</comment>
<keyword evidence="8" id="KW-1185">Reference proteome</keyword>
<evidence type="ECO:0000313" key="7">
    <source>
        <dbReference type="EMBL" id="ORY45829.1"/>
    </source>
</evidence>
<dbReference type="InterPro" id="IPR035892">
    <property type="entry name" value="C2_domain_sf"/>
</dbReference>
<gene>
    <name evidence="7" type="ORF">LY90DRAFT_18915</name>
</gene>
<dbReference type="InterPro" id="IPR046770">
    <property type="entry name" value="DOCKER_Lobe_B"/>
</dbReference>
<dbReference type="Pfam" id="PF06920">
    <property type="entry name" value="DHR-2_Lobe_A"/>
    <property type="match status" value="1"/>
</dbReference>
<dbReference type="Pfam" id="PF20422">
    <property type="entry name" value="DHR-2_Lobe_B"/>
    <property type="match status" value="1"/>
</dbReference>
<dbReference type="PANTHER" id="PTHR23317:SF76">
    <property type="entry name" value="LD20667P"/>
    <property type="match status" value="1"/>
</dbReference>
<feature type="coiled-coil region" evidence="3">
    <location>
        <begin position="231"/>
        <end position="258"/>
    </location>
</feature>
<organism evidence="7 8">
    <name type="scientific">Neocallimastix californiae</name>
    <dbReference type="NCBI Taxonomy" id="1754190"/>
    <lineage>
        <taxon>Eukaryota</taxon>
        <taxon>Fungi</taxon>
        <taxon>Fungi incertae sedis</taxon>
        <taxon>Chytridiomycota</taxon>
        <taxon>Chytridiomycota incertae sedis</taxon>
        <taxon>Neocallimastigomycetes</taxon>
        <taxon>Neocallimastigales</taxon>
        <taxon>Neocallimastigaceae</taxon>
        <taxon>Neocallimastix</taxon>
    </lineage>
</organism>
<dbReference type="InterPro" id="IPR043161">
    <property type="entry name" value="DOCK_C_lobe_A"/>
</dbReference>
<dbReference type="InterPro" id="IPR027007">
    <property type="entry name" value="C2_DOCK-type_domain"/>
</dbReference>
<feature type="region of interest" description="Disordered" evidence="4">
    <location>
        <begin position="110"/>
        <end position="144"/>
    </location>
</feature>
<dbReference type="PROSITE" id="PS51651">
    <property type="entry name" value="DOCKER"/>
    <property type="match status" value="1"/>
</dbReference>